<dbReference type="CDD" id="cd03801">
    <property type="entry name" value="GT4_PimA-like"/>
    <property type="match status" value="1"/>
</dbReference>
<evidence type="ECO:0000313" key="6">
    <source>
        <dbReference type="Proteomes" id="UP000515135"/>
    </source>
</evidence>
<dbReference type="PROSITE" id="PS51450">
    <property type="entry name" value="LRR"/>
    <property type="match status" value="3"/>
</dbReference>
<dbReference type="Gene3D" id="3.30.70.1390">
    <property type="entry name" value="ROC domain from the Parkinson's disease-associated leucine-rich repeat kinase 2"/>
    <property type="match status" value="1"/>
</dbReference>
<keyword evidence="1" id="KW-0433">Leucine-rich repeat</keyword>
<feature type="region of interest" description="Disordered" evidence="4">
    <location>
        <begin position="693"/>
        <end position="712"/>
    </location>
</feature>
<dbReference type="FunFam" id="3.30.70.1390:FF:000006">
    <property type="entry name" value="Cyclic GMP-binding protein C"/>
    <property type="match status" value="1"/>
</dbReference>
<evidence type="ECO:0000256" key="4">
    <source>
        <dbReference type="SAM" id="MobiDB-lite"/>
    </source>
</evidence>
<gene>
    <name evidence="7" type="primary">LOC109462056</name>
</gene>
<dbReference type="InterPro" id="IPR050715">
    <property type="entry name" value="LRR-SigEffector_domain"/>
</dbReference>
<evidence type="ECO:0000256" key="3">
    <source>
        <dbReference type="ARBA" id="ARBA00022741"/>
    </source>
</evidence>
<feature type="compositionally biased region" description="Polar residues" evidence="4">
    <location>
        <begin position="701"/>
        <end position="712"/>
    </location>
</feature>
<dbReference type="InterPro" id="IPR001611">
    <property type="entry name" value="Leu-rich_rpt"/>
</dbReference>
<dbReference type="SUPFAM" id="SSF52540">
    <property type="entry name" value="P-loop containing nucleoside triphosphate hydrolases"/>
    <property type="match status" value="1"/>
</dbReference>
<dbReference type="Pfam" id="PF13855">
    <property type="entry name" value="LRR_8"/>
    <property type="match status" value="1"/>
</dbReference>
<feature type="domain" description="Roc" evidence="5">
    <location>
        <begin position="446"/>
        <end position="631"/>
    </location>
</feature>
<dbReference type="RefSeq" id="XP_019614112.1">
    <property type="nucleotide sequence ID" value="XM_019758553.1"/>
</dbReference>
<dbReference type="Pfam" id="PF08477">
    <property type="entry name" value="Roc"/>
    <property type="match status" value="1"/>
</dbReference>
<protein>
    <submittedName>
        <fullName evidence="7">Malignant fibrous histiocytoma-amplified sequence 1 homolog</fullName>
    </submittedName>
</protein>
<dbReference type="SMART" id="SM00364">
    <property type="entry name" value="LRR_BAC"/>
    <property type="match status" value="4"/>
</dbReference>
<name>A0A6P4Y5Y3_BRABE</name>
<dbReference type="Pfam" id="PF20706">
    <property type="entry name" value="GT4-conflict"/>
    <property type="match status" value="1"/>
</dbReference>
<dbReference type="Proteomes" id="UP000515135">
    <property type="component" value="Unplaced"/>
</dbReference>
<evidence type="ECO:0000256" key="1">
    <source>
        <dbReference type="ARBA" id="ARBA00022614"/>
    </source>
</evidence>
<dbReference type="SUPFAM" id="SSF52058">
    <property type="entry name" value="L domain-like"/>
    <property type="match status" value="1"/>
</dbReference>
<dbReference type="GeneID" id="109462056"/>
<dbReference type="InterPro" id="IPR027417">
    <property type="entry name" value="P-loop_NTPase"/>
</dbReference>
<keyword evidence="2" id="KW-0677">Repeat</keyword>
<dbReference type="Gene3D" id="2.60.220.30">
    <property type="match status" value="1"/>
</dbReference>
<dbReference type="Gene3D" id="3.40.50.2000">
    <property type="entry name" value="Glycogen Phosphorylase B"/>
    <property type="match status" value="1"/>
</dbReference>
<dbReference type="GO" id="GO:0000166">
    <property type="term" value="F:nucleotide binding"/>
    <property type="evidence" value="ECO:0007669"/>
    <property type="project" value="UniProtKB-KW"/>
</dbReference>
<dbReference type="Gene3D" id="3.40.50.300">
    <property type="entry name" value="P-loop containing nucleotide triphosphate hydrolases"/>
    <property type="match status" value="1"/>
</dbReference>
<dbReference type="Pfam" id="PF00560">
    <property type="entry name" value="LRR_1"/>
    <property type="match status" value="3"/>
</dbReference>
<keyword evidence="3" id="KW-0547">Nucleotide-binding</keyword>
<dbReference type="PANTHER" id="PTHR45752">
    <property type="entry name" value="LEUCINE-RICH REPEAT-CONTAINING"/>
    <property type="match status" value="1"/>
</dbReference>
<evidence type="ECO:0000313" key="7">
    <source>
        <dbReference type="RefSeq" id="XP_019614112.1"/>
    </source>
</evidence>
<dbReference type="InterPro" id="IPR020859">
    <property type="entry name" value="ROC"/>
</dbReference>
<evidence type="ECO:0000256" key="2">
    <source>
        <dbReference type="ARBA" id="ARBA00022737"/>
    </source>
</evidence>
<organism evidence="6 7">
    <name type="scientific">Branchiostoma belcheri</name>
    <name type="common">Amphioxus</name>
    <dbReference type="NCBI Taxonomy" id="7741"/>
    <lineage>
        <taxon>Eukaryota</taxon>
        <taxon>Metazoa</taxon>
        <taxon>Chordata</taxon>
        <taxon>Cephalochordata</taxon>
        <taxon>Leptocardii</taxon>
        <taxon>Amphioxiformes</taxon>
        <taxon>Branchiostomatidae</taxon>
        <taxon>Branchiostoma</taxon>
    </lineage>
</organism>
<sequence>MGVDLCTYRARIGCFRNPAFGPLCCWQSCLLVWMVISQLMLKLAGDVEENPGPSQQFKNKVKPKEWDMMGKRTLLTLDLSCKYDFSTGSSINPLAQLPEEVFELKELEALDLTNNENIDLSDQLTRLDYLKLLCLDRCNLDTVPAAVMKLPQLEMLILSDNWNITLPDDMSGLINLTVLVLDSCNLDTLPPVVLKLSNLQVLDISADRNSILKISLPDALPKLNKLKVLRLRFGNLDTVPPAVLKLPQLEELDLSWNSGIRLPDGLTGLTNLRVLKLAGTGMKTVPPVVWRLTQLEWLDLSGNQLQTLPAEIGQLASVKHLGLCLCKLRTLPPEVGGMIQLEWLDLSRNQLQMIPRKIGQLTNVKHLDLSDCELRTLPPEVGRLTQLKRLNLSHNKLQTLPAEVGQFSSACRLDVIGNPLIKPPAEVCRQGIDAIRQYFDELERSEEAVSAHLKVVVLGETMAGKTSLVQTLNSGKSTLTEEEDRTHCVEITQWAPTDNITFEVYDFGGHDMYHLTHQLFLTQGALNLLTVNLQEYRCSEECYTQAVGFWLDTLNARVPGAVVTIVGSKMDLCSSTEIEKKTKDIQERFTQQHAFWQRTIQQQIDKLQGSANGGTDRGEIAQQIERTRQLLTRPLRLTGVHCVSSAEPSSGLDSLVAHIMDTTNNTDLFPTLRRILPKTWVEFERLLRNLRDKGTEEHQSAESTSYGETQTTHSNDLKWLTREECLQQGQLAGLTADRLESVLSYLQQVGTILRYTDIPELKDLIFHDPSGLIDVMKELFHHDLMKVFKNTNPRLKDFSNTKLKKVRKNLSSRGFLPREVVIGLLGPHARPVGNVDVITNLMEHFGLCYTERPRETSVPVGYYIPWYIQEERPEAINRDVTGQESTVTCELTHFCPRGLFERLSVVVNKLIKTRQDWKDVIVAVRDSLPVIVYREMKHEHVNIVVKLTVQAVQGTEMIWAVIDPLKDKLSALLKEWPGLLYRLVYSTFTQQGYQQLLACSPNIPTFPVGPRGCTVQHSGVTLEFPAGCVRSTRFISVEVEAVPVNEDVRTMFTAFSAVLTVEQDFPQRFLRPVTVSLPWVWTQTGQKDEETRTVVLHYDRDEGWTVFPTKTHEEDGPRLPIILLINDEYGTSKGGISTINCQASQILQDKAVVYATVLQLNVPKEDQEAADRDGVKLIKPVQIDKESVPTLDWLTKYHSVHFPDLPKDVTCIIGHADITDMATHNIHNEYYKDQADLIMFTHVIPEDTEYYKGGRKAMKARDKEKDMLDKVDNAKAVFSVGKRIYDHCSTKYKGEKKPQNHHIFLPKPSKIFLDADVSPGGGEKVVLSIGRVRNVEKLKGHDLAGQSLREVIKIIKNARWCVRGISEDDFETSQKILEDALNSPDLNPTLLPYGTQEDIRDDMTMAHLVLMPSRSEPFGLVGLEAIAAGIPVLISDKTGLAEMITDLIDQGKLSAEHRHVIVETSVNDRDRAGDAKRWADRIVDILEHNDAEFEKAARFKRELVASRYWEESHNAFLQACGITAAEADQ</sequence>
<dbReference type="GO" id="GO:0009966">
    <property type="term" value="P:regulation of signal transduction"/>
    <property type="evidence" value="ECO:0007669"/>
    <property type="project" value="UniProtKB-ARBA"/>
</dbReference>
<dbReference type="InterPro" id="IPR003591">
    <property type="entry name" value="Leu-rich_rpt_typical-subtyp"/>
</dbReference>
<dbReference type="FunFam" id="3.40.50.2000:FF:000190">
    <property type="entry name" value="Uncharacterized protein"/>
    <property type="match status" value="1"/>
</dbReference>
<dbReference type="SMART" id="SM00369">
    <property type="entry name" value="LRR_TYP"/>
    <property type="match status" value="7"/>
</dbReference>
<dbReference type="Gene3D" id="3.80.10.10">
    <property type="entry name" value="Ribonuclease Inhibitor"/>
    <property type="match status" value="1"/>
</dbReference>
<accession>A0A6P4Y5Y3</accession>
<reference evidence="7" key="1">
    <citation type="submission" date="2025-08" db="UniProtKB">
        <authorList>
            <consortium name="RefSeq"/>
        </authorList>
    </citation>
    <scope>IDENTIFICATION</scope>
    <source>
        <tissue evidence="7">Gonad</tissue>
    </source>
</reference>
<dbReference type="OrthoDB" id="676979at2759"/>
<dbReference type="KEGG" id="bbel:109462056"/>
<evidence type="ECO:0000259" key="5">
    <source>
        <dbReference type="PROSITE" id="PS51424"/>
    </source>
</evidence>
<dbReference type="SUPFAM" id="SSF53756">
    <property type="entry name" value="UDP-Glycosyltransferase/glycogen phosphorylase"/>
    <property type="match status" value="1"/>
</dbReference>
<proteinExistence type="predicted"/>
<keyword evidence="6" id="KW-1185">Reference proteome</keyword>
<dbReference type="InterPro" id="IPR032675">
    <property type="entry name" value="LRR_dom_sf"/>
</dbReference>
<dbReference type="PANTHER" id="PTHR45752:SF195">
    <property type="entry name" value="LEUCINE-RICH REPEAT (LRR) FAMILY PROTEIN-RELATED"/>
    <property type="match status" value="1"/>
</dbReference>
<dbReference type="PROSITE" id="PS51424">
    <property type="entry name" value="ROC"/>
    <property type="match status" value="1"/>
</dbReference>
<dbReference type="PRINTS" id="PR00019">
    <property type="entry name" value="LEURICHRPT"/>
</dbReference>